<dbReference type="RefSeq" id="WP_084111567.1">
    <property type="nucleotide sequence ID" value="NZ_CP017675.1"/>
</dbReference>
<name>A0A1J0ACY0_9CYAN</name>
<evidence type="ECO:0000256" key="1">
    <source>
        <dbReference type="ARBA" id="ARBA00007521"/>
    </source>
</evidence>
<dbReference type="InterPro" id="IPR003477">
    <property type="entry name" value="PemK-like"/>
</dbReference>
<dbReference type="PANTHER" id="PTHR33988">
    <property type="entry name" value="ENDORIBONUCLEASE MAZF-RELATED"/>
    <property type="match status" value="1"/>
</dbReference>
<evidence type="ECO:0000256" key="2">
    <source>
        <dbReference type="ARBA" id="ARBA00022649"/>
    </source>
</evidence>
<gene>
    <name evidence="4" type="ORF">GlitD10_1446</name>
</gene>
<reference evidence="4 5" key="1">
    <citation type="submission" date="2016-10" db="EMBL/GenBank/DDBJ databases">
        <title>Description of Gloeomargarita lithophora gen. nov., sp. nov., a thylakoid-bearing basal-branching cyanobacterium with intracellular carbonates, and proposal for Gloeomargaritales ord. nov.</title>
        <authorList>
            <person name="Moreira D."/>
            <person name="Tavera R."/>
            <person name="Benzerara K."/>
            <person name="Skouri-Panet F."/>
            <person name="Couradeau E."/>
            <person name="Gerard E."/>
            <person name="Loussert C."/>
            <person name="Novelo E."/>
            <person name="Zivanovic Y."/>
            <person name="Lopez-Garcia P."/>
        </authorList>
    </citation>
    <scope>NUCLEOTIDE SEQUENCE [LARGE SCALE GENOMIC DNA]</scope>
    <source>
        <strain evidence="4 5">D10</strain>
    </source>
</reference>
<dbReference type="PANTHER" id="PTHR33988:SF2">
    <property type="entry name" value="ENDORIBONUCLEASE MAZF"/>
    <property type="match status" value="1"/>
</dbReference>
<evidence type="ECO:0000313" key="5">
    <source>
        <dbReference type="Proteomes" id="UP000180235"/>
    </source>
</evidence>
<evidence type="ECO:0000313" key="4">
    <source>
        <dbReference type="EMBL" id="APB33767.1"/>
    </source>
</evidence>
<dbReference type="STRING" id="1188229.GlitD10_1446"/>
<keyword evidence="2" id="KW-1277">Toxin-antitoxin system</keyword>
<dbReference type="KEGG" id="glt:GlitD10_1446"/>
<dbReference type="OrthoDB" id="9793906at2"/>
<dbReference type="SUPFAM" id="SSF50118">
    <property type="entry name" value="Cell growth inhibitor/plasmid maintenance toxic component"/>
    <property type="match status" value="1"/>
</dbReference>
<dbReference type="GO" id="GO:0004521">
    <property type="term" value="F:RNA endonuclease activity"/>
    <property type="evidence" value="ECO:0007669"/>
    <property type="project" value="TreeGrafter"/>
</dbReference>
<dbReference type="GO" id="GO:0006402">
    <property type="term" value="P:mRNA catabolic process"/>
    <property type="evidence" value="ECO:0007669"/>
    <property type="project" value="TreeGrafter"/>
</dbReference>
<evidence type="ECO:0000256" key="3">
    <source>
        <dbReference type="PIRNR" id="PIRNR033490"/>
    </source>
</evidence>
<dbReference type="AlphaFoldDB" id="A0A1J0ACY0"/>
<keyword evidence="3" id="KW-0255">Endonuclease</keyword>
<proteinExistence type="inferred from homology"/>
<organism evidence="4 5">
    <name type="scientific">Gloeomargarita lithophora Alchichica-D10</name>
    <dbReference type="NCBI Taxonomy" id="1188229"/>
    <lineage>
        <taxon>Bacteria</taxon>
        <taxon>Bacillati</taxon>
        <taxon>Cyanobacteriota</taxon>
        <taxon>Cyanophyceae</taxon>
        <taxon>Gloeomargaritales</taxon>
        <taxon>Gloeomargaritaceae</taxon>
        <taxon>Gloeomargarita</taxon>
    </lineage>
</organism>
<dbReference type="InterPro" id="IPR011067">
    <property type="entry name" value="Plasmid_toxin/cell-grow_inhib"/>
</dbReference>
<accession>A0A1J0ACY0</accession>
<protein>
    <recommendedName>
        <fullName evidence="3">mRNA interferase</fullName>
        <ecNumber evidence="3">3.1.-.-</ecNumber>
    </recommendedName>
</protein>
<sequence>MYRGEVWWANLPDPVGSEPGYRRPVLVVQDDTFTQSRISTVIVVVITSNIRLAEAPGNVLLPYAASGLSRDSVANVSQILTVNKTFLVERIGALPDHLQKEIDEGLRTILYWDSKKNQAQIKPKLAL</sequence>
<dbReference type="GO" id="GO:0016075">
    <property type="term" value="P:rRNA catabolic process"/>
    <property type="evidence" value="ECO:0007669"/>
    <property type="project" value="TreeGrafter"/>
</dbReference>
<dbReference type="GO" id="GO:0016787">
    <property type="term" value="F:hydrolase activity"/>
    <property type="evidence" value="ECO:0007669"/>
    <property type="project" value="UniProtKB-KW"/>
</dbReference>
<dbReference type="EMBL" id="CP017675">
    <property type="protein sequence ID" value="APB33767.1"/>
    <property type="molecule type" value="Genomic_DNA"/>
</dbReference>
<dbReference type="PIRSF" id="PIRSF033490">
    <property type="entry name" value="MazF"/>
    <property type="match status" value="1"/>
</dbReference>
<dbReference type="Pfam" id="PF02452">
    <property type="entry name" value="PemK_toxin"/>
    <property type="match status" value="1"/>
</dbReference>
<comment type="similarity">
    <text evidence="1 3">Belongs to the PemK/MazF family.</text>
</comment>
<dbReference type="GO" id="GO:0003677">
    <property type="term" value="F:DNA binding"/>
    <property type="evidence" value="ECO:0007669"/>
    <property type="project" value="InterPro"/>
</dbReference>
<keyword evidence="5" id="KW-1185">Reference proteome</keyword>
<dbReference type="Gene3D" id="2.30.30.110">
    <property type="match status" value="1"/>
</dbReference>
<comment type="function">
    <text evidence="3">Toxic component of a type II toxin-antitoxin (TA) system.</text>
</comment>
<dbReference type="Proteomes" id="UP000180235">
    <property type="component" value="Chromosome"/>
</dbReference>
<keyword evidence="3" id="KW-0378">Hydrolase</keyword>
<dbReference type="EC" id="3.1.-.-" evidence="3"/>
<keyword evidence="3" id="KW-0540">Nuclease</keyword>